<keyword evidence="3" id="KW-1185">Reference proteome</keyword>
<dbReference type="KEGG" id="mcos:GM418_00060"/>
<dbReference type="EMBL" id="CP046401">
    <property type="protein sequence ID" value="QGY42103.1"/>
    <property type="molecule type" value="Genomic_DNA"/>
</dbReference>
<sequence length="232" mass="25859">MNHTQSLQFDELKINTDLVNKGLGYAEGAIPEPFAGYLENVWNDCRQLADIRGGFHIQEEVEFSENKRSFFTGGVEFKAGKQICKELLNAEKLAFFICTAGKTISEKSSLLLKGEDPVLGFVYDVMGSAIAEAVGDKIQETIEQQMTLSGDKITNRYSPGYCHWNVADQHKLFSFFEEKPCGVSLTESALMSPIKSISGVIGIGKKVFYREYQCNLCNLKTCVYKSVSSSKR</sequence>
<accession>A0A6I6JQ14</accession>
<dbReference type="AlphaFoldDB" id="A0A6I6JQ14"/>
<dbReference type="InterPro" id="IPR004223">
    <property type="entry name" value="VitB12-dep_Met_synth_activ_dom"/>
</dbReference>
<dbReference type="SUPFAM" id="SSF56507">
    <property type="entry name" value="Methionine synthase activation domain-like"/>
    <property type="match status" value="1"/>
</dbReference>
<evidence type="ECO:0000259" key="1">
    <source>
        <dbReference type="Pfam" id="PF02965"/>
    </source>
</evidence>
<name>A0A6I6JQ14_9BACT</name>
<evidence type="ECO:0000313" key="3">
    <source>
        <dbReference type="Proteomes" id="UP000428260"/>
    </source>
</evidence>
<dbReference type="Pfam" id="PF02965">
    <property type="entry name" value="Met_synt_B12"/>
    <property type="match status" value="1"/>
</dbReference>
<dbReference type="RefSeq" id="WP_158861938.1">
    <property type="nucleotide sequence ID" value="NZ_CP046401.1"/>
</dbReference>
<dbReference type="InterPro" id="IPR037010">
    <property type="entry name" value="VitB12-dep_Met_synth_activ_sf"/>
</dbReference>
<feature type="domain" description="AdoMet activation" evidence="1">
    <location>
        <begin position="91"/>
        <end position="207"/>
    </location>
</feature>
<gene>
    <name evidence="2" type="ORF">GM418_00060</name>
</gene>
<reference evidence="2 3" key="1">
    <citation type="submission" date="2019-11" db="EMBL/GenBank/DDBJ databases">
        <authorList>
            <person name="Zheng R.K."/>
            <person name="Sun C.M."/>
        </authorList>
    </citation>
    <scope>NUCLEOTIDE SEQUENCE [LARGE SCALE GENOMIC DNA]</scope>
    <source>
        <strain evidence="2 3">WC007</strain>
    </source>
</reference>
<dbReference type="GO" id="GO:0008705">
    <property type="term" value="F:methionine synthase activity"/>
    <property type="evidence" value="ECO:0007669"/>
    <property type="project" value="InterPro"/>
</dbReference>
<dbReference type="Proteomes" id="UP000428260">
    <property type="component" value="Chromosome"/>
</dbReference>
<dbReference type="Gene3D" id="3.40.109.40">
    <property type="match status" value="1"/>
</dbReference>
<organism evidence="2 3">
    <name type="scientific">Maribellus comscasis</name>
    <dbReference type="NCBI Taxonomy" id="2681766"/>
    <lineage>
        <taxon>Bacteria</taxon>
        <taxon>Pseudomonadati</taxon>
        <taxon>Bacteroidota</taxon>
        <taxon>Bacteroidia</taxon>
        <taxon>Marinilabiliales</taxon>
        <taxon>Prolixibacteraceae</taxon>
        <taxon>Maribellus</taxon>
    </lineage>
</organism>
<evidence type="ECO:0000313" key="2">
    <source>
        <dbReference type="EMBL" id="QGY42103.1"/>
    </source>
</evidence>
<proteinExistence type="predicted"/>
<protein>
    <recommendedName>
        <fullName evidence="1">AdoMet activation domain-containing protein</fullName>
    </recommendedName>
</protein>